<dbReference type="InterPro" id="IPR036962">
    <property type="entry name" value="Glyco_hydro_3_N_sf"/>
</dbReference>
<keyword evidence="6" id="KW-1185">Reference proteome</keyword>
<evidence type="ECO:0000313" key="6">
    <source>
        <dbReference type="Proteomes" id="UP000631114"/>
    </source>
</evidence>
<organism evidence="5 6">
    <name type="scientific">Coptis chinensis</name>
    <dbReference type="NCBI Taxonomy" id="261450"/>
    <lineage>
        <taxon>Eukaryota</taxon>
        <taxon>Viridiplantae</taxon>
        <taxon>Streptophyta</taxon>
        <taxon>Embryophyta</taxon>
        <taxon>Tracheophyta</taxon>
        <taxon>Spermatophyta</taxon>
        <taxon>Magnoliopsida</taxon>
        <taxon>Ranunculales</taxon>
        <taxon>Ranunculaceae</taxon>
        <taxon>Coptidoideae</taxon>
        <taxon>Coptis</taxon>
    </lineage>
</organism>
<protein>
    <recommendedName>
        <fullName evidence="7">60S ribosomal protein L13</fullName>
    </recommendedName>
</protein>
<dbReference type="GO" id="GO:0005975">
    <property type="term" value="P:carbohydrate metabolic process"/>
    <property type="evidence" value="ECO:0007669"/>
    <property type="project" value="InterPro"/>
</dbReference>
<dbReference type="SUPFAM" id="SSF51445">
    <property type="entry name" value="(Trans)glycosidases"/>
    <property type="match status" value="1"/>
</dbReference>
<dbReference type="GO" id="GO:0022625">
    <property type="term" value="C:cytosolic large ribosomal subunit"/>
    <property type="evidence" value="ECO:0007669"/>
    <property type="project" value="TreeGrafter"/>
</dbReference>
<reference evidence="5 6" key="1">
    <citation type="submission" date="2020-10" db="EMBL/GenBank/DDBJ databases">
        <title>The Coptis chinensis genome and diversification of protoberbering-type alkaloids.</title>
        <authorList>
            <person name="Wang B."/>
            <person name="Shu S."/>
            <person name="Song C."/>
            <person name="Liu Y."/>
        </authorList>
    </citation>
    <scope>NUCLEOTIDE SEQUENCE [LARGE SCALE GENOMIC DNA]</scope>
    <source>
        <strain evidence="5">HL-2020</strain>
        <tissue evidence="5">Leaf</tissue>
    </source>
</reference>
<dbReference type="EMBL" id="JADFTS010000006">
    <property type="protein sequence ID" value="KAF9601651.1"/>
    <property type="molecule type" value="Genomic_DNA"/>
</dbReference>
<dbReference type="GO" id="GO:0004553">
    <property type="term" value="F:hydrolase activity, hydrolyzing O-glycosyl compounds"/>
    <property type="evidence" value="ECO:0007669"/>
    <property type="project" value="InterPro"/>
</dbReference>
<sequence>MMYKSVDLGKLGTVGFRDVDLVQRIGVATAREVRATGAHYTFAPCVAPARKMRRYTVRKEKAMKIFPRPTAGPLCPITRGQTVKYNMKAMGIPKKFAPTIGIAVDHRHKNRSLEGLQANALSPEEFAAATQAPSSYMRVVAETPTVGLVKPTEDIKAFNAYAKLRIEMVNKKHFGARTKRVAEAEKEEKK</sequence>
<evidence type="ECO:0008006" key="7">
    <source>
        <dbReference type="Google" id="ProtNLM"/>
    </source>
</evidence>
<dbReference type="InterPro" id="IPR017853">
    <property type="entry name" value="GH"/>
</dbReference>
<comment type="caution">
    <text evidence="5">The sequence shown here is derived from an EMBL/GenBank/DDBJ whole genome shotgun (WGS) entry which is preliminary data.</text>
</comment>
<dbReference type="GO" id="GO:0003735">
    <property type="term" value="F:structural constituent of ribosome"/>
    <property type="evidence" value="ECO:0007669"/>
    <property type="project" value="InterPro"/>
</dbReference>
<dbReference type="InterPro" id="IPR001380">
    <property type="entry name" value="Ribosomal_eL13"/>
</dbReference>
<evidence type="ECO:0000256" key="3">
    <source>
        <dbReference type="ARBA" id="ARBA00022980"/>
    </source>
</evidence>
<keyword evidence="2" id="KW-0378">Hydrolase</keyword>
<gene>
    <name evidence="5" type="ORF">IFM89_021117</name>
</gene>
<dbReference type="Pfam" id="PF01294">
    <property type="entry name" value="Ribosomal_L13e"/>
    <property type="match status" value="1"/>
</dbReference>
<dbReference type="GO" id="GO:0006412">
    <property type="term" value="P:translation"/>
    <property type="evidence" value="ECO:0007669"/>
    <property type="project" value="InterPro"/>
</dbReference>
<comment type="similarity">
    <text evidence="1">Belongs to the eukaryotic ribosomal protein eL13 family.</text>
</comment>
<name>A0A835HL60_9MAGN</name>
<keyword evidence="4" id="KW-0687">Ribonucleoprotein</keyword>
<dbReference type="Gene3D" id="3.20.20.300">
    <property type="entry name" value="Glycoside hydrolase, family 3, N-terminal domain"/>
    <property type="match status" value="1"/>
</dbReference>
<dbReference type="OrthoDB" id="10264538at2759"/>
<accession>A0A835HL60</accession>
<dbReference type="PANTHER" id="PTHR11722:SF0">
    <property type="entry name" value="LARGE RIBOSOMAL SUBUNIT PROTEIN EL13"/>
    <property type="match status" value="1"/>
</dbReference>
<dbReference type="FunFam" id="1.20.5.110:FF:000003">
    <property type="entry name" value="60S ribosomal protein L13"/>
    <property type="match status" value="1"/>
</dbReference>
<evidence type="ECO:0000313" key="5">
    <source>
        <dbReference type="EMBL" id="KAF9601651.1"/>
    </source>
</evidence>
<dbReference type="Gene3D" id="1.20.5.110">
    <property type="match status" value="1"/>
</dbReference>
<dbReference type="AlphaFoldDB" id="A0A835HL60"/>
<dbReference type="PANTHER" id="PTHR11722">
    <property type="entry name" value="60S RIBOSOMAL PROTEIN L13"/>
    <property type="match status" value="1"/>
</dbReference>
<evidence type="ECO:0000256" key="2">
    <source>
        <dbReference type="ARBA" id="ARBA00022801"/>
    </source>
</evidence>
<keyword evidence="3" id="KW-0689">Ribosomal protein</keyword>
<dbReference type="GO" id="GO:0003723">
    <property type="term" value="F:RNA binding"/>
    <property type="evidence" value="ECO:0007669"/>
    <property type="project" value="TreeGrafter"/>
</dbReference>
<proteinExistence type="inferred from homology"/>
<dbReference type="Proteomes" id="UP000631114">
    <property type="component" value="Unassembled WGS sequence"/>
</dbReference>
<evidence type="ECO:0000256" key="4">
    <source>
        <dbReference type="ARBA" id="ARBA00023274"/>
    </source>
</evidence>
<evidence type="ECO:0000256" key="1">
    <source>
        <dbReference type="ARBA" id="ARBA00005640"/>
    </source>
</evidence>